<dbReference type="InterPro" id="IPR055210">
    <property type="entry name" value="CtpA/B_N"/>
</dbReference>
<dbReference type="PROSITE" id="PS50106">
    <property type="entry name" value="PDZ"/>
    <property type="match status" value="1"/>
</dbReference>
<keyword evidence="7" id="KW-0812">Transmembrane</keyword>
<comment type="similarity">
    <text evidence="1 5">Belongs to the peptidase S41A family.</text>
</comment>
<keyword evidence="4 5" id="KW-0720">Serine protease</keyword>
<organism evidence="9 10">
    <name type="scientific">Candidatus Pullilachnospira gallistercoris</name>
    <dbReference type="NCBI Taxonomy" id="2840911"/>
    <lineage>
        <taxon>Bacteria</taxon>
        <taxon>Bacillati</taxon>
        <taxon>Bacillota</taxon>
        <taxon>Clostridia</taxon>
        <taxon>Lachnospirales</taxon>
        <taxon>Lachnospiraceae</taxon>
        <taxon>Lachnospiraceae incertae sedis</taxon>
        <taxon>Candidatus Pullilachnospira</taxon>
    </lineage>
</organism>
<dbReference type="GO" id="GO:0007165">
    <property type="term" value="P:signal transduction"/>
    <property type="evidence" value="ECO:0007669"/>
    <property type="project" value="TreeGrafter"/>
</dbReference>
<dbReference type="InterPro" id="IPR001478">
    <property type="entry name" value="PDZ"/>
</dbReference>
<evidence type="ECO:0000256" key="2">
    <source>
        <dbReference type="ARBA" id="ARBA00022670"/>
    </source>
</evidence>
<dbReference type="SMART" id="SM00228">
    <property type="entry name" value="PDZ"/>
    <property type="match status" value="1"/>
</dbReference>
<dbReference type="CDD" id="cd07560">
    <property type="entry name" value="Peptidase_S41_CPP"/>
    <property type="match status" value="1"/>
</dbReference>
<feature type="transmembrane region" description="Helical" evidence="7">
    <location>
        <begin position="35"/>
        <end position="59"/>
    </location>
</feature>
<dbReference type="Gene3D" id="3.30.750.44">
    <property type="match status" value="1"/>
</dbReference>
<keyword evidence="2 5" id="KW-0645">Protease</keyword>
<dbReference type="Proteomes" id="UP000823912">
    <property type="component" value="Unassembled WGS sequence"/>
</dbReference>
<dbReference type="InterPro" id="IPR029045">
    <property type="entry name" value="ClpP/crotonase-like_dom_sf"/>
</dbReference>
<dbReference type="Pfam" id="PF13180">
    <property type="entry name" value="PDZ_2"/>
    <property type="match status" value="1"/>
</dbReference>
<dbReference type="GO" id="GO:0008236">
    <property type="term" value="F:serine-type peptidase activity"/>
    <property type="evidence" value="ECO:0007669"/>
    <property type="project" value="UniProtKB-KW"/>
</dbReference>
<dbReference type="AlphaFoldDB" id="A0A9D1EAU2"/>
<keyword evidence="7" id="KW-1133">Transmembrane helix</keyword>
<dbReference type="InterPro" id="IPR004447">
    <property type="entry name" value="Peptidase_S41A"/>
</dbReference>
<feature type="region of interest" description="Disordered" evidence="6">
    <location>
        <begin position="1"/>
        <end position="30"/>
    </location>
</feature>
<evidence type="ECO:0000256" key="4">
    <source>
        <dbReference type="ARBA" id="ARBA00022825"/>
    </source>
</evidence>
<proteinExistence type="inferred from homology"/>
<reference evidence="9" key="2">
    <citation type="journal article" date="2021" name="PeerJ">
        <title>Extensive microbial diversity within the chicken gut microbiome revealed by metagenomics and culture.</title>
        <authorList>
            <person name="Gilroy R."/>
            <person name="Ravi A."/>
            <person name="Getino M."/>
            <person name="Pursley I."/>
            <person name="Horton D.L."/>
            <person name="Alikhan N.F."/>
            <person name="Baker D."/>
            <person name="Gharbi K."/>
            <person name="Hall N."/>
            <person name="Watson M."/>
            <person name="Adriaenssens E.M."/>
            <person name="Foster-Nyarko E."/>
            <person name="Jarju S."/>
            <person name="Secka A."/>
            <person name="Antonio M."/>
            <person name="Oren A."/>
            <person name="Chaudhuri R.R."/>
            <person name="La Ragione R."/>
            <person name="Hildebrand F."/>
            <person name="Pallen M.J."/>
        </authorList>
    </citation>
    <scope>NUCLEOTIDE SEQUENCE</scope>
    <source>
        <strain evidence="9">ChiSjej5B23-6657</strain>
    </source>
</reference>
<evidence type="ECO:0000256" key="1">
    <source>
        <dbReference type="ARBA" id="ARBA00009179"/>
    </source>
</evidence>
<feature type="domain" description="PDZ" evidence="8">
    <location>
        <begin position="123"/>
        <end position="191"/>
    </location>
</feature>
<reference evidence="9" key="1">
    <citation type="submission" date="2020-10" db="EMBL/GenBank/DDBJ databases">
        <authorList>
            <person name="Gilroy R."/>
        </authorList>
    </citation>
    <scope>NUCLEOTIDE SEQUENCE</scope>
    <source>
        <strain evidence="9">ChiSjej5B23-6657</strain>
    </source>
</reference>
<comment type="caution">
    <text evidence="9">The sequence shown here is derived from an EMBL/GenBank/DDBJ whole genome shotgun (WGS) entry which is preliminary data.</text>
</comment>
<evidence type="ECO:0000256" key="6">
    <source>
        <dbReference type="SAM" id="MobiDB-lite"/>
    </source>
</evidence>
<dbReference type="GO" id="GO:0030288">
    <property type="term" value="C:outer membrane-bounded periplasmic space"/>
    <property type="evidence" value="ECO:0007669"/>
    <property type="project" value="TreeGrafter"/>
</dbReference>
<dbReference type="NCBIfam" id="TIGR00225">
    <property type="entry name" value="prc"/>
    <property type="match status" value="1"/>
</dbReference>
<dbReference type="SUPFAM" id="SSF50156">
    <property type="entry name" value="PDZ domain-like"/>
    <property type="match status" value="1"/>
</dbReference>
<protein>
    <submittedName>
        <fullName evidence="9">S41 family peptidase</fullName>
    </submittedName>
</protein>
<dbReference type="SUPFAM" id="SSF52096">
    <property type="entry name" value="ClpP/crotonase"/>
    <property type="match status" value="1"/>
</dbReference>
<dbReference type="Gene3D" id="3.90.226.10">
    <property type="entry name" value="2-enoyl-CoA Hydratase, Chain A, domain 1"/>
    <property type="match status" value="1"/>
</dbReference>
<dbReference type="InterPro" id="IPR036034">
    <property type="entry name" value="PDZ_sf"/>
</dbReference>
<dbReference type="Pfam" id="PF22694">
    <property type="entry name" value="CtpB_N-like"/>
    <property type="match status" value="1"/>
</dbReference>
<name>A0A9D1EAU2_9FIRM</name>
<evidence type="ECO:0000256" key="7">
    <source>
        <dbReference type="SAM" id="Phobius"/>
    </source>
</evidence>
<dbReference type="Pfam" id="PF03572">
    <property type="entry name" value="Peptidase_S41"/>
    <property type="match status" value="1"/>
</dbReference>
<dbReference type="GO" id="GO:0004175">
    <property type="term" value="F:endopeptidase activity"/>
    <property type="evidence" value="ECO:0007669"/>
    <property type="project" value="TreeGrafter"/>
</dbReference>
<evidence type="ECO:0000256" key="5">
    <source>
        <dbReference type="RuleBase" id="RU004404"/>
    </source>
</evidence>
<gene>
    <name evidence="9" type="ORF">IAA55_08940</name>
</gene>
<dbReference type="SMART" id="SM00245">
    <property type="entry name" value="TSPc"/>
    <property type="match status" value="1"/>
</dbReference>
<dbReference type="GO" id="GO:0006508">
    <property type="term" value="P:proteolysis"/>
    <property type="evidence" value="ECO:0007669"/>
    <property type="project" value="UniProtKB-KW"/>
</dbReference>
<dbReference type="InterPro" id="IPR005151">
    <property type="entry name" value="Tail-specific_protease"/>
</dbReference>
<dbReference type="EMBL" id="DVHM01000146">
    <property type="protein sequence ID" value="HIR71393.1"/>
    <property type="molecule type" value="Genomic_DNA"/>
</dbReference>
<sequence length="423" mass="46342">MEEYGQGREFTGDHQPVPQQTPKKRPGKPKTYRRGILTGVLAACGVFVCLIAIAAFVFLRGFGVGDLLSGGCLGKLATLSSIIDYYFYEDVDTDQLQTGLYKGLLESLDDPYSTYYTADEFEQIMIDTSGEYAGVGMTLTQRTDTNQVFVVQVYEGSPAEQAGLMAGDELISADGYMAQEMDLETFVSHIRGEENSTVDIVYARDGQQQEVTVTRAHVSTPSVSYQMLDGNIGYIEITDFAQNTQEQFEAAMKDLKNQGMQAVIFDLRSNGGGLVDSVTAILDDLLPAGTTVYMEDKHGERTVYSSDDEKQENMPMAVLTSGNTASAAEIFAGAIRDFHYGTLIGTKTFGKGIVQTTIPLPDGSAIKVTTARYYTPSGECIHEKGIEPDIELEYQFLGMEDQAYDVSLDNQIQKAVEVLSQEM</sequence>
<keyword evidence="3 5" id="KW-0378">Hydrolase</keyword>
<dbReference type="PANTHER" id="PTHR32060:SF30">
    <property type="entry name" value="CARBOXY-TERMINAL PROCESSING PROTEASE CTPA"/>
    <property type="match status" value="1"/>
</dbReference>
<accession>A0A9D1EAU2</accession>
<dbReference type="CDD" id="cd06782">
    <property type="entry name" value="cpPDZ_CPP-like"/>
    <property type="match status" value="1"/>
</dbReference>
<evidence type="ECO:0000313" key="9">
    <source>
        <dbReference type="EMBL" id="HIR71393.1"/>
    </source>
</evidence>
<dbReference type="Gene3D" id="2.30.42.10">
    <property type="match status" value="1"/>
</dbReference>
<evidence type="ECO:0000256" key="3">
    <source>
        <dbReference type="ARBA" id="ARBA00022801"/>
    </source>
</evidence>
<evidence type="ECO:0000259" key="8">
    <source>
        <dbReference type="PROSITE" id="PS50106"/>
    </source>
</evidence>
<dbReference type="PANTHER" id="PTHR32060">
    <property type="entry name" value="TAIL-SPECIFIC PROTEASE"/>
    <property type="match status" value="1"/>
</dbReference>
<keyword evidence="7" id="KW-0472">Membrane</keyword>
<evidence type="ECO:0000313" key="10">
    <source>
        <dbReference type="Proteomes" id="UP000823912"/>
    </source>
</evidence>